<proteinExistence type="predicted"/>
<sequence length="496" mass="58399">MVEGIFGTYEFKHHANKGKVKKVLSVLREYRETAKAIADFLWREFFEKGYFPHKKSIKKEQMQHIQSKLSERYKYVCLWQVYGVLEGYIANLQNQFARIVWRSTLSREDKLILLALNNIKGWLRYEKESITIYDNGEQREVEVKAWHKHLAKKIFKHLLGKNRRPRFEGISLHLDGKVAKLEPRRENKAKAFDYWLKLSTLDKGKPVLIPLEKNPYAESLEGEFRNFYQLLEEDGDIKVKVVKELKKRNYVPATDTIAIDLGLNPLIATNNGDLMGRRFLDFLKKMDERIVKRMAQVQKNGGLPSKDNKYREYVKRLREFLKNEINRVLNRLTNLYKPMKIIVEKLDFRSPELSKRMNRLIQNFGKRYVKEKLQRLRQLYGIEIAEVNPAYSSQECSSCGYVDGENRKSTQEFECKCCGNKINAQVNSAKNLLERSSLREFHPHLPKKQVLKVLIKKHLERLKGCKSPPLDILKGNPYYREFLESILNPRQGLTLS</sequence>
<dbReference type="GO" id="GO:0003677">
    <property type="term" value="F:DNA binding"/>
    <property type="evidence" value="ECO:0007669"/>
    <property type="project" value="UniProtKB-KW"/>
</dbReference>
<feature type="domain" description="Cas12f1-like TNB" evidence="2">
    <location>
        <begin position="371"/>
        <end position="432"/>
    </location>
</feature>
<dbReference type="Pfam" id="PF07282">
    <property type="entry name" value="Cas12f1-like_TNB"/>
    <property type="match status" value="1"/>
</dbReference>
<protein>
    <submittedName>
        <fullName evidence="3">Transposase</fullName>
    </submittedName>
</protein>
<comment type="caution">
    <text evidence="3">The sequence shown here is derived from an EMBL/GenBank/DDBJ whole genome shotgun (WGS) entry which is preliminary data.</text>
</comment>
<evidence type="ECO:0000259" key="2">
    <source>
        <dbReference type="Pfam" id="PF07282"/>
    </source>
</evidence>
<accession>A0A7C5X460</accession>
<dbReference type="InterPro" id="IPR010095">
    <property type="entry name" value="Cas12f1-like_TNB"/>
</dbReference>
<reference evidence="3" key="1">
    <citation type="journal article" date="2020" name="mSystems">
        <title>Genome- and Community-Level Interaction Insights into Carbon Utilization and Element Cycling Functions of Hydrothermarchaeota in Hydrothermal Sediment.</title>
        <authorList>
            <person name="Zhou Z."/>
            <person name="Liu Y."/>
            <person name="Xu W."/>
            <person name="Pan J."/>
            <person name="Luo Z.H."/>
            <person name="Li M."/>
        </authorList>
    </citation>
    <scope>NUCLEOTIDE SEQUENCE [LARGE SCALE GENOMIC DNA]</scope>
    <source>
        <strain evidence="3">SpSt-114</strain>
    </source>
</reference>
<evidence type="ECO:0000256" key="1">
    <source>
        <dbReference type="ARBA" id="ARBA00023125"/>
    </source>
</evidence>
<keyword evidence="1" id="KW-0238">DNA-binding</keyword>
<evidence type="ECO:0000313" key="3">
    <source>
        <dbReference type="EMBL" id="HHO74296.1"/>
    </source>
</evidence>
<dbReference type="EMBL" id="DSAC01000081">
    <property type="protein sequence ID" value="HHO74296.1"/>
    <property type="molecule type" value="Genomic_DNA"/>
</dbReference>
<name>A0A7C5X460_9AQUI</name>
<dbReference type="AlphaFoldDB" id="A0A7C5X460"/>
<gene>
    <name evidence="3" type="ORF">ENN04_06655</name>
</gene>
<organism evidence="3">
    <name type="scientific">Thermocrinis ruber</name>
    <dbReference type="NCBI Taxonomy" id="75906"/>
    <lineage>
        <taxon>Bacteria</taxon>
        <taxon>Pseudomonadati</taxon>
        <taxon>Aquificota</taxon>
        <taxon>Aquificia</taxon>
        <taxon>Aquificales</taxon>
        <taxon>Aquificaceae</taxon>
        <taxon>Thermocrinis</taxon>
    </lineage>
</organism>